<feature type="binding site" evidence="6">
    <location>
        <position position="193"/>
    </location>
    <ligand>
        <name>biotin</name>
        <dbReference type="ChEBI" id="CHEBI:57586"/>
    </ligand>
</feature>
<dbReference type="NCBIfam" id="TIGR00121">
    <property type="entry name" value="birA_ligase"/>
    <property type="match status" value="1"/>
</dbReference>
<dbReference type="GO" id="GO:0006355">
    <property type="term" value="P:regulation of DNA-templated transcription"/>
    <property type="evidence" value="ECO:0007669"/>
    <property type="project" value="UniProtKB-UniRule"/>
</dbReference>
<dbReference type="PANTHER" id="PTHR12835:SF5">
    <property type="entry name" value="BIOTIN--PROTEIN LIGASE"/>
    <property type="match status" value="1"/>
</dbReference>
<dbReference type="Pfam" id="PF02237">
    <property type="entry name" value="BPL_C"/>
    <property type="match status" value="1"/>
</dbReference>
<protein>
    <recommendedName>
        <fullName evidence="6">Bifunctional ligase/repressor BirA</fullName>
    </recommendedName>
    <alternativeName>
        <fullName evidence="6">Biotin--[acetyl-CoA-carboxylase] ligase</fullName>
        <ecNumber evidence="6">6.3.4.15</ecNumber>
    </alternativeName>
    <alternativeName>
        <fullName evidence="6">Biotin--protein ligase</fullName>
    </alternativeName>
    <alternativeName>
        <fullName evidence="6">Biotin-[acetyl-CoA carboxylase] synthetase</fullName>
    </alternativeName>
</protein>
<feature type="binding site" evidence="6">
    <location>
        <position position="122"/>
    </location>
    <ligand>
        <name>biotin</name>
        <dbReference type="ChEBI" id="CHEBI:57586"/>
    </ligand>
</feature>
<organism evidence="8">
    <name type="scientific">Desulfobacca acetoxidans</name>
    <dbReference type="NCBI Taxonomy" id="60893"/>
    <lineage>
        <taxon>Bacteria</taxon>
        <taxon>Pseudomonadati</taxon>
        <taxon>Thermodesulfobacteriota</taxon>
        <taxon>Desulfobaccia</taxon>
        <taxon>Desulfobaccales</taxon>
        <taxon>Desulfobaccaceae</taxon>
        <taxon>Desulfobacca</taxon>
    </lineage>
</organism>
<dbReference type="InterPro" id="IPR011991">
    <property type="entry name" value="ArsR-like_HTH"/>
</dbReference>
<feature type="domain" description="BPL/LPL catalytic" evidence="7">
    <location>
        <begin position="89"/>
        <end position="264"/>
    </location>
</feature>
<dbReference type="InterPro" id="IPR036390">
    <property type="entry name" value="WH_DNA-bd_sf"/>
</dbReference>
<keyword evidence="6" id="KW-0805">Transcription regulation</keyword>
<dbReference type="InterPro" id="IPR004143">
    <property type="entry name" value="BPL_LPL_catalytic"/>
</dbReference>
<feature type="binding site" evidence="6">
    <location>
        <begin position="98"/>
        <end position="100"/>
    </location>
    <ligand>
        <name>biotin</name>
        <dbReference type="ChEBI" id="CHEBI:57586"/>
    </ligand>
</feature>
<dbReference type="CDD" id="cd16442">
    <property type="entry name" value="BPL"/>
    <property type="match status" value="1"/>
</dbReference>
<dbReference type="InterPro" id="IPR030855">
    <property type="entry name" value="Bifunct_BirA"/>
</dbReference>
<dbReference type="GO" id="GO:0003677">
    <property type="term" value="F:DNA binding"/>
    <property type="evidence" value="ECO:0007669"/>
    <property type="project" value="UniProtKB-UniRule"/>
</dbReference>
<dbReference type="GO" id="GO:0004077">
    <property type="term" value="F:biotin--[biotin carboxyl-carrier protein] ligase activity"/>
    <property type="evidence" value="ECO:0007669"/>
    <property type="project" value="UniProtKB-UniRule"/>
</dbReference>
<feature type="binding site" evidence="6">
    <location>
        <begin position="126"/>
        <end position="128"/>
    </location>
    <ligand>
        <name>biotin</name>
        <dbReference type="ChEBI" id="CHEBI:57586"/>
    </ligand>
</feature>
<comment type="function">
    <text evidence="6">Acts both as a biotin--[acetyl-CoA-carboxylase] ligase and a repressor.</text>
</comment>
<dbReference type="EMBL" id="DTGR01000228">
    <property type="protein sequence ID" value="HHS30960.1"/>
    <property type="molecule type" value="Genomic_DNA"/>
</dbReference>
<dbReference type="Pfam" id="PF03099">
    <property type="entry name" value="BPL_LplA_LipB"/>
    <property type="match status" value="1"/>
</dbReference>
<dbReference type="Gene3D" id="1.10.10.10">
    <property type="entry name" value="Winged helix-like DNA-binding domain superfamily/Winged helix DNA-binding domain"/>
    <property type="match status" value="1"/>
</dbReference>
<dbReference type="PANTHER" id="PTHR12835">
    <property type="entry name" value="BIOTIN PROTEIN LIGASE"/>
    <property type="match status" value="1"/>
</dbReference>
<evidence type="ECO:0000256" key="2">
    <source>
        <dbReference type="ARBA" id="ARBA00022741"/>
    </source>
</evidence>
<dbReference type="Gene3D" id="2.30.30.100">
    <property type="match status" value="1"/>
</dbReference>
<evidence type="ECO:0000256" key="6">
    <source>
        <dbReference type="HAMAP-Rule" id="MF_00978"/>
    </source>
</evidence>
<dbReference type="EC" id="6.3.4.15" evidence="6"/>
<keyword evidence="6" id="KW-0804">Transcription</keyword>
<dbReference type="Pfam" id="PF08279">
    <property type="entry name" value="HTH_11"/>
    <property type="match status" value="1"/>
</dbReference>
<accession>A0A7V6A6D4</accession>
<evidence type="ECO:0000256" key="1">
    <source>
        <dbReference type="ARBA" id="ARBA00022598"/>
    </source>
</evidence>
<dbReference type="GO" id="GO:0005524">
    <property type="term" value="F:ATP binding"/>
    <property type="evidence" value="ECO:0007669"/>
    <property type="project" value="UniProtKB-UniRule"/>
</dbReference>
<dbReference type="PROSITE" id="PS51733">
    <property type="entry name" value="BPL_LPL_CATALYTIC"/>
    <property type="match status" value="1"/>
</dbReference>
<keyword evidence="1 6" id="KW-0436">Ligase</keyword>
<dbReference type="InterPro" id="IPR036388">
    <property type="entry name" value="WH-like_DNA-bd_sf"/>
</dbReference>
<feature type="DNA-binding region" description="H-T-H motif" evidence="6">
    <location>
        <begin position="27"/>
        <end position="46"/>
    </location>
</feature>
<proteinExistence type="inferred from homology"/>
<dbReference type="Gene3D" id="3.30.930.10">
    <property type="entry name" value="Bira Bifunctional Protein, Domain 2"/>
    <property type="match status" value="1"/>
</dbReference>
<dbReference type="InterPro" id="IPR045864">
    <property type="entry name" value="aa-tRNA-synth_II/BPL/LPL"/>
</dbReference>
<dbReference type="InterPro" id="IPR004408">
    <property type="entry name" value="Biotin_CoA_COase_ligase"/>
</dbReference>
<comment type="catalytic activity">
    <reaction evidence="5 6">
        <text>biotin + L-lysyl-[protein] + ATP = N(6)-biotinyl-L-lysyl-[protein] + AMP + diphosphate + H(+)</text>
        <dbReference type="Rhea" id="RHEA:11756"/>
        <dbReference type="Rhea" id="RHEA-COMP:9752"/>
        <dbReference type="Rhea" id="RHEA-COMP:10505"/>
        <dbReference type="ChEBI" id="CHEBI:15378"/>
        <dbReference type="ChEBI" id="CHEBI:29969"/>
        <dbReference type="ChEBI" id="CHEBI:30616"/>
        <dbReference type="ChEBI" id="CHEBI:33019"/>
        <dbReference type="ChEBI" id="CHEBI:57586"/>
        <dbReference type="ChEBI" id="CHEBI:83144"/>
        <dbReference type="ChEBI" id="CHEBI:456215"/>
        <dbReference type="EC" id="6.3.4.15"/>
    </reaction>
</comment>
<evidence type="ECO:0000256" key="5">
    <source>
        <dbReference type="ARBA" id="ARBA00047846"/>
    </source>
</evidence>
<evidence type="ECO:0000259" key="7">
    <source>
        <dbReference type="PROSITE" id="PS51733"/>
    </source>
</evidence>
<keyword evidence="6" id="KW-0238">DNA-binding</keyword>
<dbReference type="InterPro" id="IPR003142">
    <property type="entry name" value="BPL_C"/>
</dbReference>
<evidence type="ECO:0000313" key="8">
    <source>
        <dbReference type="EMBL" id="HHS30960.1"/>
    </source>
</evidence>
<dbReference type="SUPFAM" id="SSF46785">
    <property type="entry name" value="Winged helix' DNA-binding domain"/>
    <property type="match status" value="1"/>
</dbReference>
<keyword evidence="3 6" id="KW-0067">ATP-binding</keyword>
<dbReference type="InterPro" id="IPR013196">
    <property type="entry name" value="HTH_11"/>
</dbReference>
<dbReference type="SUPFAM" id="SSF50037">
    <property type="entry name" value="C-terminal domain of transcriptional repressors"/>
    <property type="match status" value="1"/>
</dbReference>
<dbReference type="AlphaFoldDB" id="A0A7V6A6D4"/>
<dbReference type="GO" id="GO:0005737">
    <property type="term" value="C:cytoplasm"/>
    <property type="evidence" value="ECO:0007669"/>
    <property type="project" value="TreeGrafter"/>
</dbReference>
<comment type="caution">
    <text evidence="8">The sequence shown here is derived from an EMBL/GenBank/DDBJ whole genome shotgun (WGS) entry which is preliminary data.</text>
</comment>
<dbReference type="InterPro" id="IPR008988">
    <property type="entry name" value="Transcriptional_repressor_C"/>
</dbReference>
<keyword evidence="4 6" id="KW-0092">Biotin</keyword>
<sequence length="344" mass="37842">MQPAPGPDPGLLELLNFLREEDSYVSGEILAARVGLSRAGVWKRLHRLKSLGYIIEGEPRRGYRLRSAPDKLLPEEILYRLKTKTLRGPIYHFDIADSTNDQAKILGTRGAAEGTLVVAETQTAGRGRLGRTWSSPKGAGIYVSVLLRPVLPPTDLPQITLSTAVAAVRALSRAVGVTPGIKWPNDLILNGKKLGGILTEMETESDQIRYLVVGMGLNINNADFPPELGSRATSLFHEEGRRFSRLAILKAWLEEFEILYQQFLARGFPEILEEWQRHSVTLGRYVTVRQGPRQVEGLARKVAPDGALLLETARGEVVRVTSGEITLESAGILSPVPDLSDRTP</sequence>
<dbReference type="CDD" id="cd00090">
    <property type="entry name" value="HTH_ARSR"/>
    <property type="match status" value="1"/>
</dbReference>
<comment type="similarity">
    <text evidence="6">Belongs to the biotin--protein ligase family.</text>
</comment>
<keyword evidence="2 6" id="KW-0547">Nucleotide-binding</keyword>
<evidence type="ECO:0000256" key="3">
    <source>
        <dbReference type="ARBA" id="ARBA00022840"/>
    </source>
</evidence>
<evidence type="ECO:0000256" key="4">
    <source>
        <dbReference type="ARBA" id="ARBA00023267"/>
    </source>
</evidence>
<name>A0A7V6A6D4_9BACT</name>
<dbReference type="SUPFAM" id="SSF55681">
    <property type="entry name" value="Class II aaRS and biotin synthetases"/>
    <property type="match status" value="1"/>
</dbReference>
<reference evidence="8" key="1">
    <citation type="journal article" date="2020" name="mSystems">
        <title>Genome- and Community-Level Interaction Insights into Carbon Utilization and Element Cycling Functions of Hydrothermarchaeota in Hydrothermal Sediment.</title>
        <authorList>
            <person name="Zhou Z."/>
            <person name="Liu Y."/>
            <person name="Xu W."/>
            <person name="Pan J."/>
            <person name="Luo Z.H."/>
            <person name="Li M."/>
        </authorList>
    </citation>
    <scope>NUCLEOTIDE SEQUENCE [LARGE SCALE GENOMIC DNA]</scope>
    <source>
        <strain evidence="8">SpSt-767</strain>
    </source>
</reference>
<keyword evidence="6" id="KW-0678">Repressor</keyword>
<dbReference type="HAMAP" id="MF_00978">
    <property type="entry name" value="Bifunct_BirA"/>
    <property type="match status" value="1"/>
</dbReference>
<gene>
    <name evidence="6" type="primary">birA</name>
    <name evidence="8" type="ORF">ENV52_14830</name>
</gene>